<keyword evidence="2" id="KW-0186">Copper</keyword>
<dbReference type="CDD" id="cd00920">
    <property type="entry name" value="Cupredoxin"/>
    <property type="match status" value="1"/>
</dbReference>
<keyword evidence="7" id="KW-1185">Reference proteome</keyword>
<organism evidence="6 7">
    <name type="scientific">Gigaspora rosea</name>
    <dbReference type="NCBI Taxonomy" id="44941"/>
    <lineage>
        <taxon>Eukaryota</taxon>
        <taxon>Fungi</taxon>
        <taxon>Fungi incertae sedis</taxon>
        <taxon>Mucoromycota</taxon>
        <taxon>Glomeromycotina</taxon>
        <taxon>Glomeromycetes</taxon>
        <taxon>Diversisporales</taxon>
        <taxon>Gigasporaceae</taxon>
        <taxon>Gigaspora</taxon>
    </lineage>
</organism>
<dbReference type="InterPro" id="IPR000923">
    <property type="entry name" value="BlueCu_1"/>
</dbReference>
<evidence type="ECO:0000313" key="6">
    <source>
        <dbReference type="EMBL" id="RIB24302.1"/>
    </source>
</evidence>
<dbReference type="GO" id="GO:0005507">
    <property type="term" value="F:copper ion binding"/>
    <property type="evidence" value="ECO:0007669"/>
    <property type="project" value="InterPro"/>
</dbReference>
<keyword evidence="3" id="KW-0812">Transmembrane</keyword>
<dbReference type="Pfam" id="PF00127">
    <property type="entry name" value="Copper-bind"/>
    <property type="match status" value="1"/>
</dbReference>
<dbReference type="SUPFAM" id="SSF49503">
    <property type="entry name" value="Cupredoxins"/>
    <property type="match status" value="1"/>
</dbReference>
<name>A0A397VR34_9GLOM</name>
<evidence type="ECO:0000313" key="7">
    <source>
        <dbReference type="Proteomes" id="UP000266673"/>
    </source>
</evidence>
<accession>A0A397VR34</accession>
<keyword evidence="1" id="KW-0479">Metal-binding</keyword>
<keyword evidence="3" id="KW-1133">Transmembrane helix</keyword>
<dbReference type="InterPro" id="IPR052953">
    <property type="entry name" value="Ser-rich/MCO-related"/>
</dbReference>
<dbReference type="PANTHER" id="PTHR34883">
    <property type="entry name" value="SERINE-RICH PROTEIN, PUTATIVE-RELATED-RELATED"/>
    <property type="match status" value="1"/>
</dbReference>
<feature type="domain" description="Blue (type 1) copper" evidence="5">
    <location>
        <begin position="24"/>
        <end position="117"/>
    </location>
</feature>
<keyword evidence="3" id="KW-0472">Membrane</keyword>
<dbReference type="STRING" id="44941.A0A397VR34"/>
<dbReference type="PANTHER" id="PTHR34883:SF17">
    <property type="entry name" value="CUPREDOXIN"/>
    <property type="match status" value="1"/>
</dbReference>
<dbReference type="Proteomes" id="UP000266673">
    <property type="component" value="Unassembled WGS sequence"/>
</dbReference>
<dbReference type="GO" id="GO:0009055">
    <property type="term" value="F:electron transfer activity"/>
    <property type="evidence" value="ECO:0007669"/>
    <property type="project" value="InterPro"/>
</dbReference>
<dbReference type="EMBL" id="QKWP01000222">
    <property type="protein sequence ID" value="RIB24302.1"/>
    <property type="molecule type" value="Genomic_DNA"/>
</dbReference>
<evidence type="ECO:0000256" key="4">
    <source>
        <dbReference type="SAM" id="SignalP"/>
    </source>
</evidence>
<sequence>MVRTLDILVLLILTFLACSNAETITVKVADNALDFNPKNVTARKGDVISFVFVSGKHSLVQSDSPGVCTNSTSLTSLSSGEKSQGETYTYTVNQNDGAIYYFCNYGQHCLGGESGVINVVTGNGGGSGSGSNGKSSASVNVPNSFNFFLLFTITLFFFKSML</sequence>
<evidence type="ECO:0000256" key="2">
    <source>
        <dbReference type="ARBA" id="ARBA00023008"/>
    </source>
</evidence>
<dbReference type="OrthoDB" id="2331100at2759"/>
<reference evidence="6 7" key="1">
    <citation type="submission" date="2018-06" db="EMBL/GenBank/DDBJ databases">
        <title>Comparative genomics reveals the genomic features of Rhizophagus irregularis, R. cerebriforme, R. diaphanum and Gigaspora rosea, and their symbiotic lifestyle signature.</title>
        <authorList>
            <person name="Morin E."/>
            <person name="San Clemente H."/>
            <person name="Chen E.C.H."/>
            <person name="De La Providencia I."/>
            <person name="Hainaut M."/>
            <person name="Kuo A."/>
            <person name="Kohler A."/>
            <person name="Murat C."/>
            <person name="Tang N."/>
            <person name="Roy S."/>
            <person name="Loubradou J."/>
            <person name="Henrissat B."/>
            <person name="Grigoriev I.V."/>
            <person name="Corradi N."/>
            <person name="Roux C."/>
            <person name="Martin F.M."/>
        </authorList>
    </citation>
    <scope>NUCLEOTIDE SEQUENCE [LARGE SCALE GENOMIC DNA]</scope>
    <source>
        <strain evidence="6 7">DAOM 194757</strain>
    </source>
</reference>
<feature type="transmembrane region" description="Helical" evidence="3">
    <location>
        <begin position="141"/>
        <end position="158"/>
    </location>
</feature>
<dbReference type="AlphaFoldDB" id="A0A397VR34"/>
<gene>
    <name evidence="6" type="ORF">C2G38_2070300</name>
</gene>
<evidence type="ECO:0000256" key="1">
    <source>
        <dbReference type="ARBA" id="ARBA00022723"/>
    </source>
</evidence>
<dbReference type="InterPro" id="IPR008972">
    <property type="entry name" value="Cupredoxin"/>
</dbReference>
<keyword evidence="4" id="KW-0732">Signal</keyword>
<dbReference type="Gene3D" id="2.60.40.420">
    <property type="entry name" value="Cupredoxins - blue copper proteins"/>
    <property type="match status" value="1"/>
</dbReference>
<comment type="caution">
    <text evidence="6">The sequence shown here is derived from an EMBL/GenBank/DDBJ whole genome shotgun (WGS) entry which is preliminary data.</text>
</comment>
<feature type="chain" id="PRO_5017360042" description="Blue (type 1) copper domain-containing protein" evidence="4">
    <location>
        <begin position="22"/>
        <end position="162"/>
    </location>
</feature>
<feature type="signal peptide" evidence="4">
    <location>
        <begin position="1"/>
        <end position="21"/>
    </location>
</feature>
<dbReference type="PROSITE" id="PS51257">
    <property type="entry name" value="PROKAR_LIPOPROTEIN"/>
    <property type="match status" value="1"/>
</dbReference>
<protein>
    <recommendedName>
        <fullName evidence="5">Blue (type 1) copper domain-containing protein</fullName>
    </recommendedName>
</protein>
<evidence type="ECO:0000256" key="3">
    <source>
        <dbReference type="SAM" id="Phobius"/>
    </source>
</evidence>
<proteinExistence type="predicted"/>
<evidence type="ECO:0000259" key="5">
    <source>
        <dbReference type="Pfam" id="PF00127"/>
    </source>
</evidence>